<feature type="non-terminal residue" evidence="2">
    <location>
        <position position="93"/>
    </location>
</feature>
<proteinExistence type="predicted"/>
<feature type="compositionally biased region" description="Polar residues" evidence="1">
    <location>
        <begin position="50"/>
        <end position="64"/>
    </location>
</feature>
<feature type="compositionally biased region" description="Low complexity" evidence="1">
    <location>
        <begin position="1"/>
        <end position="20"/>
    </location>
</feature>
<accession>A0A1Y2CQX7</accession>
<evidence type="ECO:0000313" key="3">
    <source>
        <dbReference type="Proteomes" id="UP000193642"/>
    </source>
</evidence>
<feature type="region of interest" description="Disordered" evidence="1">
    <location>
        <begin position="1"/>
        <end position="25"/>
    </location>
</feature>
<evidence type="ECO:0000313" key="2">
    <source>
        <dbReference type="EMBL" id="ORY49438.1"/>
    </source>
</evidence>
<dbReference type="EMBL" id="MCGO01000009">
    <property type="protein sequence ID" value="ORY49438.1"/>
    <property type="molecule type" value="Genomic_DNA"/>
</dbReference>
<name>A0A1Y2CQX7_9FUNG</name>
<comment type="caution">
    <text evidence="2">The sequence shown here is derived from an EMBL/GenBank/DDBJ whole genome shotgun (WGS) entry which is preliminary data.</text>
</comment>
<protein>
    <submittedName>
        <fullName evidence="2">Uncharacterized protein</fullName>
    </submittedName>
</protein>
<gene>
    <name evidence="2" type="ORF">BCR33DRAFT_713763</name>
</gene>
<feature type="region of interest" description="Disordered" evidence="1">
    <location>
        <begin position="50"/>
        <end position="70"/>
    </location>
</feature>
<reference evidence="2 3" key="1">
    <citation type="submission" date="2016-07" db="EMBL/GenBank/DDBJ databases">
        <title>Pervasive Adenine N6-methylation of Active Genes in Fungi.</title>
        <authorList>
            <consortium name="DOE Joint Genome Institute"/>
            <person name="Mondo S.J."/>
            <person name="Dannebaum R.O."/>
            <person name="Kuo R.C."/>
            <person name="Labutti K."/>
            <person name="Haridas S."/>
            <person name="Kuo A."/>
            <person name="Salamov A."/>
            <person name="Ahrendt S.R."/>
            <person name="Lipzen A."/>
            <person name="Sullivan W."/>
            <person name="Andreopoulos W.B."/>
            <person name="Clum A."/>
            <person name="Lindquist E."/>
            <person name="Daum C."/>
            <person name="Ramamoorthy G.K."/>
            <person name="Gryganskyi A."/>
            <person name="Culley D."/>
            <person name="Magnuson J.K."/>
            <person name="James T.Y."/>
            <person name="O'Malley M.A."/>
            <person name="Stajich J.E."/>
            <person name="Spatafora J.W."/>
            <person name="Visel A."/>
            <person name="Grigoriev I.V."/>
        </authorList>
    </citation>
    <scope>NUCLEOTIDE SEQUENCE [LARGE SCALE GENOMIC DNA]</scope>
    <source>
        <strain evidence="2 3">JEL800</strain>
    </source>
</reference>
<evidence type="ECO:0000256" key="1">
    <source>
        <dbReference type="SAM" id="MobiDB-lite"/>
    </source>
</evidence>
<keyword evidence="3" id="KW-1185">Reference proteome</keyword>
<dbReference type="Proteomes" id="UP000193642">
    <property type="component" value="Unassembled WGS sequence"/>
</dbReference>
<dbReference type="AlphaFoldDB" id="A0A1Y2CQX7"/>
<organism evidence="2 3">
    <name type="scientific">Rhizoclosmatium globosum</name>
    <dbReference type="NCBI Taxonomy" id="329046"/>
    <lineage>
        <taxon>Eukaryota</taxon>
        <taxon>Fungi</taxon>
        <taxon>Fungi incertae sedis</taxon>
        <taxon>Chytridiomycota</taxon>
        <taxon>Chytridiomycota incertae sedis</taxon>
        <taxon>Chytridiomycetes</taxon>
        <taxon>Chytridiales</taxon>
        <taxon>Chytriomycetaceae</taxon>
        <taxon>Rhizoclosmatium</taxon>
    </lineage>
</organism>
<sequence length="93" mass="10448">MGFADWRWSSTTSSNRSSAAERINNTYRTKHFRSSSTSLRSFLPLEHSNQPHFIPLTTPNSISTPHPPHTIRAKTHTTTSHTIHPARNAVTPS</sequence>